<dbReference type="InterPro" id="IPR003661">
    <property type="entry name" value="HisK_dim/P_dom"/>
</dbReference>
<dbReference type="STRING" id="551995.SAMN05192574_104538"/>
<evidence type="ECO:0000256" key="12">
    <source>
        <dbReference type="SAM" id="Phobius"/>
    </source>
</evidence>
<protein>
    <recommendedName>
        <fullName evidence="10">Sensory/regulatory protein RpfC</fullName>
        <ecNumber evidence="2">2.7.13.3</ecNumber>
    </recommendedName>
</protein>
<dbReference type="EMBL" id="FOCL01000004">
    <property type="protein sequence ID" value="SEN90211.1"/>
    <property type="molecule type" value="Genomic_DNA"/>
</dbReference>
<dbReference type="InterPro" id="IPR005467">
    <property type="entry name" value="His_kinase_dom"/>
</dbReference>
<sequence length="585" mass="65370">MEKLKRIIGYGEPDLSLENKLFNALTLFICVSSIFSLICNLFLGLSYKLELVQLFVILMSGWAFYRSRFVRYKEDVAVIYIGIGLAAIIPGWFYNGGIGGSTTLSGVFFIVLITLLVKKRYHYIFIGALIAIFLGCYYAEKRFPYLVQPYSSLSSKESDLITSSVTNVLIVGLLVGFIKKSHETDKRDLIRKSEELQASQIELSASRDQAEAATFAKSNFLANMSHEIRTPLNGIIGTAQLLSRTNLQPEQQELLQTLQSSSNLLINIISDILDISKIEADKLILHPVSTHLRNCIKTVIEITEPAITTLHKPLSLTYHVDDNVANHVIADQGRLQQILVNLIGNAIKFTDEGSVKLRVSASEISNNMQEITFSVKDDGIGISEEALAQLFKPFTQVNTTALRKYGGTGLGLSICKKLVEMMHGRIWVESKEAEGSLFSFTLPLPVTYSTTELEIHAGEKEVFQYRPLRILLAEDNKMNQLIASKIFKKVGYSIDIAENGLAAVNMVEQCNYDLIFMDIQMPEMDGLQATRHILKKHGDGAPPIIAMTANVLSENERECAQAGMKDFVSKPFTFERVEDIIQKWT</sequence>
<dbReference type="CDD" id="cd00082">
    <property type="entry name" value="HisKA"/>
    <property type="match status" value="1"/>
</dbReference>
<dbReference type="FunFam" id="1.10.287.130:FF:000002">
    <property type="entry name" value="Two-component osmosensing histidine kinase"/>
    <property type="match status" value="1"/>
</dbReference>
<dbReference type="CDD" id="cd17546">
    <property type="entry name" value="REC_hyHK_CKI1_RcsC-like"/>
    <property type="match status" value="1"/>
</dbReference>
<dbReference type="InterPro" id="IPR011006">
    <property type="entry name" value="CheY-like_superfamily"/>
</dbReference>
<keyword evidence="3 11" id="KW-0597">Phosphoprotein</keyword>
<evidence type="ECO:0000259" key="14">
    <source>
        <dbReference type="PROSITE" id="PS50110"/>
    </source>
</evidence>
<dbReference type="Proteomes" id="UP000198942">
    <property type="component" value="Unassembled WGS sequence"/>
</dbReference>
<evidence type="ECO:0000256" key="3">
    <source>
        <dbReference type="ARBA" id="ARBA00022553"/>
    </source>
</evidence>
<dbReference type="RefSeq" id="WP_091211602.1">
    <property type="nucleotide sequence ID" value="NZ_FOCL01000004.1"/>
</dbReference>
<keyword evidence="12" id="KW-0812">Transmembrane</keyword>
<evidence type="ECO:0000256" key="5">
    <source>
        <dbReference type="ARBA" id="ARBA00022741"/>
    </source>
</evidence>
<dbReference type="InterPro" id="IPR004358">
    <property type="entry name" value="Sig_transdc_His_kin-like_C"/>
</dbReference>
<dbReference type="InterPro" id="IPR036097">
    <property type="entry name" value="HisK_dim/P_sf"/>
</dbReference>
<keyword evidence="12" id="KW-1133">Transmembrane helix</keyword>
<feature type="modified residue" description="4-aspartylphosphate" evidence="11">
    <location>
        <position position="518"/>
    </location>
</feature>
<feature type="transmembrane region" description="Helical" evidence="12">
    <location>
        <begin position="100"/>
        <end position="117"/>
    </location>
</feature>
<dbReference type="SMART" id="SM00387">
    <property type="entry name" value="HATPase_c"/>
    <property type="match status" value="1"/>
</dbReference>
<dbReference type="SUPFAM" id="SSF52172">
    <property type="entry name" value="CheY-like"/>
    <property type="match status" value="1"/>
</dbReference>
<dbReference type="SMART" id="SM00388">
    <property type="entry name" value="HisKA"/>
    <property type="match status" value="1"/>
</dbReference>
<dbReference type="PANTHER" id="PTHR45339:SF1">
    <property type="entry name" value="HYBRID SIGNAL TRANSDUCTION HISTIDINE KINASE J"/>
    <property type="match status" value="1"/>
</dbReference>
<dbReference type="PROSITE" id="PS50109">
    <property type="entry name" value="HIS_KIN"/>
    <property type="match status" value="1"/>
</dbReference>
<feature type="domain" description="Histidine kinase" evidence="13">
    <location>
        <begin position="223"/>
        <end position="446"/>
    </location>
</feature>
<comment type="catalytic activity">
    <reaction evidence="1">
        <text>ATP + protein L-histidine = ADP + protein N-phospho-L-histidine.</text>
        <dbReference type="EC" id="2.7.13.3"/>
    </reaction>
</comment>
<evidence type="ECO:0000256" key="6">
    <source>
        <dbReference type="ARBA" id="ARBA00022777"/>
    </source>
</evidence>
<feature type="transmembrane region" description="Helical" evidence="12">
    <location>
        <begin position="21"/>
        <end position="43"/>
    </location>
</feature>
<dbReference type="InterPro" id="IPR003594">
    <property type="entry name" value="HATPase_dom"/>
</dbReference>
<evidence type="ECO:0000256" key="4">
    <source>
        <dbReference type="ARBA" id="ARBA00022679"/>
    </source>
</evidence>
<dbReference type="Pfam" id="PF00512">
    <property type="entry name" value="HisKA"/>
    <property type="match status" value="1"/>
</dbReference>
<evidence type="ECO:0000256" key="7">
    <source>
        <dbReference type="ARBA" id="ARBA00022840"/>
    </source>
</evidence>
<feature type="transmembrane region" description="Helical" evidence="12">
    <location>
        <begin position="124"/>
        <end position="140"/>
    </location>
</feature>
<evidence type="ECO:0000256" key="9">
    <source>
        <dbReference type="ARBA" id="ARBA00064003"/>
    </source>
</evidence>
<dbReference type="Pfam" id="PF00072">
    <property type="entry name" value="Response_reg"/>
    <property type="match status" value="1"/>
</dbReference>
<evidence type="ECO:0000259" key="13">
    <source>
        <dbReference type="PROSITE" id="PS50109"/>
    </source>
</evidence>
<dbReference type="EC" id="2.7.13.3" evidence="2"/>
<dbReference type="Gene3D" id="3.40.50.2300">
    <property type="match status" value="1"/>
</dbReference>
<keyword evidence="5" id="KW-0547">Nucleotide-binding</keyword>
<evidence type="ECO:0000313" key="15">
    <source>
        <dbReference type="EMBL" id="SEN90211.1"/>
    </source>
</evidence>
<keyword evidence="16" id="KW-1185">Reference proteome</keyword>
<evidence type="ECO:0000313" key="16">
    <source>
        <dbReference type="Proteomes" id="UP000198942"/>
    </source>
</evidence>
<feature type="domain" description="Response regulatory" evidence="14">
    <location>
        <begin position="469"/>
        <end position="585"/>
    </location>
</feature>
<dbReference type="SUPFAM" id="SSF55874">
    <property type="entry name" value="ATPase domain of HSP90 chaperone/DNA topoisomerase II/histidine kinase"/>
    <property type="match status" value="1"/>
</dbReference>
<dbReference type="CDD" id="cd16922">
    <property type="entry name" value="HATPase_EvgS-ArcB-TorS-like"/>
    <property type="match status" value="1"/>
</dbReference>
<evidence type="ECO:0000256" key="11">
    <source>
        <dbReference type="PROSITE-ProRule" id="PRU00169"/>
    </source>
</evidence>
<keyword evidence="8" id="KW-0902">Two-component regulatory system</keyword>
<proteinExistence type="predicted"/>
<feature type="transmembrane region" description="Helical" evidence="12">
    <location>
        <begin position="49"/>
        <end position="65"/>
    </location>
</feature>
<evidence type="ECO:0000256" key="2">
    <source>
        <dbReference type="ARBA" id="ARBA00012438"/>
    </source>
</evidence>
<dbReference type="InterPro" id="IPR036890">
    <property type="entry name" value="HATPase_C_sf"/>
</dbReference>
<evidence type="ECO:0000256" key="1">
    <source>
        <dbReference type="ARBA" id="ARBA00000085"/>
    </source>
</evidence>
<dbReference type="PRINTS" id="PR00344">
    <property type="entry name" value="BCTRLSENSOR"/>
</dbReference>
<dbReference type="SMART" id="SM00448">
    <property type="entry name" value="REC"/>
    <property type="match status" value="1"/>
</dbReference>
<dbReference type="PANTHER" id="PTHR45339">
    <property type="entry name" value="HYBRID SIGNAL TRANSDUCTION HISTIDINE KINASE J"/>
    <property type="match status" value="1"/>
</dbReference>
<evidence type="ECO:0000256" key="10">
    <source>
        <dbReference type="ARBA" id="ARBA00068150"/>
    </source>
</evidence>
<dbReference type="Gene3D" id="3.30.565.10">
    <property type="entry name" value="Histidine kinase-like ATPase, C-terminal domain"/>
    <property type="match status" value="1"/>
</dbReference>
<dbReference type="AlphaFoldDB" id="A0A1H8KC04"/>
<dbReference type="InterPro" id="IPR001789">
    <property type="entry name" value="Sig_transdc_resp-reg_receiver"/>
</dbReference>
<organism evidence="15 16">
    <name type="scientific">Mucilaginibacter gossypiicola</name>
    <dbReference type="NCBI Taxonomy" id="551995"/>
    <lineage>
        <taxon>Bacteria</taxon>
        <taxon>Pseudomonadati</taxon>
        <taxon>Bacteroidota</taxon>
        <taxon>Sphingobacteriia</taxon>
        <taxon>Sphingobacteriales</taxon>
        <taxon>Sphingobacteriaceae</taxon>
        <taxon>Mucilaginibacter</taxon>
    </lineage>
</organism>
<keyword evidence="7" id="KW-0067">ATP-binding</keyword>
<keyword evidence="4" id="KW-0808">Transferase</keyword>
<dbReference type="PROSITE" id="PS50110">
    <property type="entry name" value="RESPONSE_REGULATORY"/>
    <property type="match status" value="1"/>
</dbReference>
<keyword evidence="12" id="KW-0472">Membrane</keyword>
<dbReference type="Gene3D" id="1.10.287.130">
    <property type="match status" value="1"/>
</dbReference>
<evidence type="ECO:0000256" key="8">
    <source>
        <dbReference type="ARBA" id="ARBA00023012"/>
    </source>
</evidence>
<dbReference type="SUPFAM" id="SSF47384">
    <property type="entry name" value="Homodimeric domain of signal transducing histidine kinase"/>
    <property type="match status" value="1"/>
</dbReference>
<gene>
    <name evidence="15" type="ORF">SAMN05192574_104538</name>
</gene>
<dbReference type="Pfam" id="PF02518">
    <property type="entry name" value="HATPase_c"/>
    <property type="match status" value="1"/>
</dbReference>
<dbReference type="FunFam" id="3.30.565.10:FF:000010">
    <property type="entry name" value="Sensor histidine kinase RcsC"/>
    <property type="match status" value="1"/>
</dbReference>
<accession>A0A1H8KC04</accession>
<keyword evidence="6 15" id="KW-0418">Kinase</keyword>
<feature type="transmembrane region" description="Helical" evidence="12">
    <location>
        <begin position="77"/>
        <end position="94"/>
    </location>
</feature>
<dbReference type="GO" id="GO:0000155">
    <property type="term" value="F:phosphorelay sensor kinase activity"/>
    <property type="evidence" value="ECO:0007669"/>
    <property type="project" value="InterPro"/>
</dbReference>
<comment type="subunit">
    <text evidence="9">At low DSF concentrations, interacts with RpfF.</text>
</comment>
<dbReference type="GO" id="GO:0005524">
    <property type="term" value="F:ATP binding"/>
    <property type="evidence" value="ECO:0007669"/>
    <property type="project" value="UniProtKB-KW"/>
</dbReference>
<reference evidence="16" key="1">
    <citation type="submission" date="2016-10" db="EMBL/GenBank/DDBJ databases">
        <authorList>
            <person name="Varghese N."/>
            <person name="Submissions S."/>
        </authorList>
    </citation>
    <scope>NUCLEOTIDE SEQUENCE [LARGE SCALE GENOMIC DNA]</scope>
    <source>
        <strain evidence="16">Gh-48</strain>
    </source>
</reference>
<dbReference type="OrthoDB" id="9809670at2"/>
<name>A0A1H8KC04_9SPHI</name>